<evidence type="ECO:0000256" key="5">
    <source>
        <dbReference type="ARBA" id="ARBA00023136"/>
    </source>
</evidence>
<gene>
    <name evidence="7" type="ORF">GII36_01675</name>
</gene>
<protein>
    <submittedName>
        <fullName evidence="7">Flippase-like domain-containing protein</fullName>
    </submittedName>
</protein>
<feature type="transmembrane region" description="Helical" evidence="6">
    <location>
        <begin position="311"/>
        <end position="335"/>
    </location>
</feature>
<evidence type="ECO:0000256" key="6">
    <source>
        <dbReference type="SAM" id="Phobius"/>
    </source>
</evidence>
<reference evidence="7" key="1">
    <citation type="journal article" date="2021" name="Nat. Microbiol.">
        <title>Cocultivation of an ultrasmall environmental parasitic bacterium with lytic ability against bacteria associated with wastewater foams.</title>
        <authorList>
            <person name="Batinovic S."/>
            <person name="Rose J.J.A."/>
            <person name="Ratcliffe J."/>
            <person name="Seviour R.J."/>
            <person name="Petrovski S."/>
        </authorList>
    </citation>
    <scope>NUCLEOTIDE SEQUENCE</scope>
    <source>
        <strain evidence="7">JR1</strain>
    </source>
</reference>
<keyword evidence="4 6" id="KW-1133">Transmembrane helix</keyword>
<evidence type="ECO:0000256" key="4">
    <source>
        <dbReference type="ARBA" id="ARBA00022989"/>
    </source>
</evidence>
<dbReference type="Proteomes" id="UP001059824">
    <property type="component" value="Chromosome"/>
</dbReference>
<dbReference type="EMBL" id="CP045921">
    <property type="protein sequence ID" value="QHN42557.1"/>
    <property type="molecule type" value="Genomic_DNA"/>
</dbReference>
<dbReference type="RefSeq" id="WP_260763950.1">
    <property type="nucleotide sequence ID" value="NZ_CP045921.1"/>
</dbReference>
<dbReference type="AlphaFoldDB" id="A0A857MSZ1"/>
<feature type="transmembrane region" description="Helical" evidence="6">
    <location>
        <begin position="7"/>
        <end position="26"/>
    </location>
</feature>
<proteinExistence type="predicted"/>
<sequence>MLKGISGRTWVSIITVAFLALVLYLARHEIEKAYNLLDQVNLWILLLLIPLQFVSYYAAGEMIFAYLKRQKHIKNISNLTLPRLALEMNFVNHVLPSGGVSGISYMGWRLKHYGVSASRSTAAQLVRMVSAFLSFGILLLLAIVLMAIDGNINRWVVGSSIGLVVIMGGAMLLVMYLLNHKERVGGFARRLTSLVNTTVRLATFGRVGPVMKEDAIRAFFEEVRDDYTFIRKNLRVLVVPFLWGLVFNVVEVAMFYVSFLALGHPVNPAPLVIAYGLAGLAGFFMVTPGGAGAYEAIMVAFLTVAGIPPGIALLAILLTRVLLMLGTIAAGYLFYQQAILTHGKQPVTRV</sequence>
<comment type="subcellular location">
    <subcellularLocation>
        <location evidence="1">Cell membrane</location>
        <topology evidence="1">Multi-pass membrane protein</topology>
    </subcellularLocation>
</comment>
<keyword evidence="2" id="KW-1003">Cell membrane</keyword>
<keyword evidence="8" id="KW-1185">Reference proteome</keyword>
<dbReference type="NCBIfam" id="TIGR00374">
    <property type="entry name" value="flippase-like domain"/>
    <property type="match status" value="1"/>
</dbReference>
<name>A0A857MSZ1_9BACT</name>
<evidence type="ECO:0000256" key="1">
    <source>
        <dbReference type="ARBA" id="ARBA00004651"/>
    </source>
</evidence>
<feature type="transmembrane region" description="Helical" evidence="6">
    <location>
        <begin position="42"/>
        <end position="67"/>
    </location>
</feature>
<dbReference type="KEGG" id="mama:GII36_01675"/>
<feature type="transmembrane region" description="Helical" evidence="6">
    <location>
        <begin position="269"/>
        <end position="291"/>
    </location>
</feature>
<evidence type="ECO:0000313" key="8">
    <source>
        <dbReference type="Proteomes" id="UP001059824"/>
    </source>
</evidence>
<dbReference type="PANTHER" id="PTHR39087:SF2">
    <property type="entry name" value="UPF0104 MEMBRANE PROTEIN MJ1595"/>
    <property type="match status" value="1"/>
</dbReference>
<evidence type="ECO:0000256" key="3">
    <source>
        <dbReference type="ARBA" id="ARBA00022692"/>
    </source>
</evidence>
<dbReference type="PANTHER" id="PTHR39087">
    <property type="entry name" value="UPF0104 MEMBRANE PROTEIN MJ1595"/>
    <property type="match status" value="1"/>
</dbReference>
<evidence type="ECO:0000313" key="7">
    <source>
        <dbReference type="EMBL" id="QHN42557.1"/>
    </source>
</evidence>
<accession>A0A857MSZ1</accession>
<keyword evidence="3 6" id="KW-0812">Transmembrane</keyword>
<keyword evidence="5 6" id="KW-0472">Membrane</keyword>
<feature type="transmembrane region" description="Helical" evidence="6">
    <location>
        <begin position="241"/>
        <end position="262"/>
    </location>
</feature>
<feature type="transmembrane region" description="Helical" evidence="6">
    <location>
        <begin position="155"/>
        <end position="178"/>
    </location>
</feature>
<dbReference type="Pfam" id="PF03706">
    <property type="entry name" value="LPG_synthase_TM"/>
    <property type="match status" value="1"/>
</dbReference>
<dbReference type="GO" id="GO:0005886">
    <property type="term" value="C:plasma membrane"/>
    <property type="evidence" value="ECO:0007669"/>
    <property type="project" value="UniProtKB-SubCell"/>
</dbReference>
<evidence type="ECO:0000256" key="2">
    <source>
        <dbReference type="ARBA" id="ARBA00022475"/>
    </source>
</evidence>
<organism evidence="7 8">
    <name type="scientific">Candidatus Mycosynbacter amalyticus</name>
    <dbReference type="NCBI Taxonomy" id="2665156"/>
    <lineage>
        <taxon>Bacteria</taxon>
        <taxon>Candidatus Saccharimonadota</taxon>
        <taxon>Candidatus Saccharimonadota incertae sedis</taxon>
        <taxon>Candidatus Mycosynbacter</taxon>
    </lineage>
</organism>
<feature type="transmembrane region" description="Helical" evidence="6">
    <location>
        <begin position="128"/>
        <end position="148"/>
    </location>
</feature>
<dbReference type="InterPro" id="IPR022791">
    <property type="entry name" value="L-PG_synthase/AglD"/>
</dbReference>